<reference evidence="2" key="1">
    <citation type="journal article" date="2005" name="Gene">
        <title>A catalog for the transcripts from the venomous structures of the caterpillar Lonomia obliqua: identification of the proteins potentially involved in the coagulation disorder and hemorrhagic syndrome.</title>
        <authorList>
            <person name="Veiga A.B.G."/>
            <person name="Ribeiro J.M.C."/>
            <person name="Guimaraes J.A."/>
            <person name="Francischetti I.M.B."/>
        </authorList>
    </citation>
    <scope>NUCLEOTIDE SEQUENCE</scope>
    <source>
        <tissue evidence="2">Tegument</tissue>
    </source>
</reference>
<dbReference type="SUPFAM" id="SSF57567">
    <property type="entry name" value="Serine protease inhibitors"/>
    <property type="match status" value="1"/>
</dbReference>
<dbReference type="AlphaFoldDB" id="Q5MGH4"/>
<dbReference type="InterPro" id="IPR036084">
    <property type="entry name" value="Ser_inhib-like_sf"/>
</dbReference>
<feature type="signal peptide" evidence="1">
    <location>
        <begin position="1"/>
        <end position="20"/>
    </location>
</feature>
<protein>
    <submittedName>
        <fullName evidence="2">Putative protease inhibitor 4</fullName>
    </submittedName>
</protein>
<evidence type="ECO:0000313" key="2">
    <source>
        <dbReference type="EMBL" id="AAV91426.1"/>
    </source>
</evidence>
<accession>Q5MGH4</accession>
<keyword evidence="1" id="KW-0732">Signal</keyword>
<dbReference type="EMBL" id="AY829812">
    <property type="protein sequence ID" value="AAV91426.1"/>
    <property type="molecule type" value="mRNA"/>
</dbReference>
<organism evidence="2">
    <name type="scientific">Lonomia obliqua</name>
    <name type="common">Moth</name>
    <dbReference type="NCBI Taxonomy" id="304329"/>
    <lineage>
        <taxon>Eukaryota</taxon>
        <taxon>Metazoa</taxon>
        <taxon>Ecdysozoa</taxon>
        <taxon>Arthropoda</taxon>
        <taxon>Hexapoda</taxon>
        <taxon>Insecta</taxon>
        <taxon>Pterygota</taxon>
        <taxon>Neoptera</taxon>
        <taxon>Endopterygota</taxon>
        <taxon>Lepidoptera</taxon>
        <taxon>Glossata</taxon>
        <taxon>Ditrysia</taxon>
        <taxon>Bombycoidea</taxon>
        <taxon>Saturniidae</taxon>
        <taxon>Hemileucinae</taxon>
        <taxon>Lonomia</taxon>
    </lineage>
</organism>
<dbReference type="Gene3D" id="2.10.25.10">
    <property type="entry name" value="Laminin"/>
    <property type="match status" value="1"/>
</dbReference>
<evidence type="ECO:0000256" key="1">
    <source>
        <dbReference type="SAM" id="SignalP"/>
    </source>
</evidence>
<name>Q5MGH4_LONON</name>
<proteinExistence type="evidence at transcript level"/>
<feature type="chain" id="PRO_5004259911" evidence="1">
    <location>
        <begin position="21"/>
        <end position="102"/>
    </location>
</feature>
<sequence length="102" mass="10971">MKYLVFFFVLALVGLPTTTPTGTHSRGCIYILGRCSSECPVGTHGYATGCGRKMPEATCDAPNPVLEEGIICDYSACYCDPPTVRDTVSNKCVSPNDCPKKE</sequence>